<evidence type="ECO:0000256" key="1">
    <source>
        <dbReference type="SAM" id="MobiDB-lite"/>
    </source>
</evidence>
<keyword evidence="4" id="KW-1185">Reference proteome</keyword>
<dbReference type="PANTHER" id="PTHR31170:SF25">
    <property type="entry name" value="BNAA09G04570D PROTEIN"/>
    <property type="match status" value="1"/>
</dbReference>
<accession>A0A176VT94</accession>
<evidence type="ECO:0000313" key="4">
    <source>
        <dbReference type="Proteomes" id="UP000077202"/>
    </source>
</evidence>
<reference evidence="3" key="1">
    <citation type="submission" date="2016-03" db="EMBL/GenBank/DDBJ databases">
        <title>Mechanisms controlling the formation of the plant cell surface in tip-growing cells are functionally conserved among land plants.</title>
        <authorList>
            <person name="Honkanen S."/>
            <person name="Jones V.A."/>
            <person name="Morieri G."/>
            <person name="Champion C."/>
            <person name="Hetherington A.J."/>
            <person name="Kelly S."/>
            <person name="Saint-Marcoux D."/>
            <person name="Proust H."/>
            <person name="Prescott H."/>
            <person name="Dolan L."/>
        </authorList>
    </citation>
    <scope>NUCLEOTIDE SEQUENCE [LARGE SCALE GENOMIC DNA]</scope>
    <source>
        <tissue evidence="3">Whole gametophyte</tissue>
    </source>
</reference>
<sequence length="737" mass="83746">MCVRFSMRCFLCHGLQSSTDSTTRRHSVLQVRANGQPGGKANQSSGTDLTAGSGDLTAREGASERVRERVSVDHVTRRSEARRKKEERLTRSSTSPSPSQGTSQKWLSEDWGYAPNAQLKFNTIERCRSLEWWSCDEKMVSIPDYSPLKRNKYEEEEQARALRTRWTDNERIRVEMRHVAAERASKSAADGFRYVTPTIIRLPHHIRSVRPDMFMYSHIDMPLGLYNRGDLRITTEAERRRIDAVLAFIKKVNERRDDDRQLEWDELSMRVVPDPAQVKLLYEDAPELTDDEVRYLLTIDAVYLLCLFQGLVLFQGHEHRYSEIPALSRKEIYILNKKGTLQDVLLIENQVPLFLIQNALAVAMDGKDSVPATSSVGAGVAASVDSEGESKASGAYHFPQDVDRHGIFQEDKSTGSVKLAHSVDSERSLRLELGKLLTKVLPSFLGVCGLPSFSDHSVSKLQLASSDHLLECVYKVVCSRSAGLRTMDRHLSHGSDHDTASIQVDETKESYRSTPCLRNFVNCLLQLQSTTKFALDPHLQDLEGAFVNRARVIPTASQLKKVGIKIRGSGVGTIFDYKVVQGLFKDTLYIPKLELWRYTLEMFRNLALLEMRPGKLYEDQPVIEYLTLMNQLVHTEDDVFLLSENSRDCVIMNTLGDVAVVVDLCNHVIQGTTSQQTSPQFQKLCIDVRQRYNNRKQRAFWEFVETYLNKAWKIGLLLATLLLLVLMFVQTVYLSSR</sequence>
<keyword evidence="2" id="KW-1133">Transmembrane helix</keyword>
<dbReference type="PANTHER" id="PTHR31170">
    <property type="entry name" value="BNAC04G53230D PROTEIN"/>
    <property type="match status" value="1"/>
</dbReference>
<feature type="transmembrane region" description="Helical" evidence="2">
    <location>
        <begin position="714"/>
        <end position="734"/>
    </location>
</feature>
<proteinExistence type="predicted"/>
<feature type="compositionally biased region" description="Low complexity" evidence="1">
    <location>
        <begin position="92"/>
        <end position="104"/>
    </location>
</feature>
<keyword evidence="2" id="KW-0812">Transmembrane</keyword>
<keyword evidence="2" id="KW-0472">Membrane</keyword>
<protein>
    <submittedName>
        <fullName evidence="3">Uncharacterized protein</fullName>
    </submittedName>
</protein>
<dbReference type="EMBL" id="LVLJ01002688">
    <property type="protein sequence ID" value="OAE24039.1"/>
    <property type="molecule type" value="Genomic_DNA"/>
</dbReference>
<dbReference type="Proteomes" id="UP000077202">
    <property type="component" value="Unassembled WGS sequence"/>
</dbReference>
<feature type="compositionally biased region" description="Polar residues" evidence="1">
    <location>
        <begin position="41"/>
        <end position="50"/>
    </location>
</feature>
<dbReference type="InterPro" id="IPR004158">
    <property type="entry name" value="DUF247_pln"/>
</dbReference>
<name>A0A176VT94_MARPO</name>
<feature type="compositionally biased region" description="Basic and acidic residues" evidence="1">
    <location>
        <begin position="57"/>
        <end position="90"/>
    </location>
</feature>
<organism evidence="3 4">
    <name type="scientific">Marchantia polymorpha subsp. ruderalis</name>
    <dbReference type="NCBI Taxonomy" id="1480154"/>
    <lineage>
        <taxon>Eukaryota</taxon>
        <taxon>Viridiplantae</taxon>
        <taxon>Streptophyta</taxon>
        <taxon>Embryophyta</taxon>
        <taxon>Marchantiophyta</taxon>
        <taxon>Marchantiopsida</taxon>
        <taxon>Marchantiidae</taxon>
        <taxon>Marchantiales</taxon>
        <taxon>Marchantiaceae</taxon>
        <taxon>Marchantia</taxon>
    </lineage>
</organism>
<dbReference type="Pfam" id="PF03140">
    <property type="entry name" value="DUF247"/>
    <property type="match status" value="1"/>
</dbReference>
<evidence type="ECO:0000256" key="2">
    <source>
        <dbReference type="SAM" id="Phobius"/>
    </source>
</evidence>
<dbReference type="AlphaFoldDB" id="A0A176VT94"/>
<feature type="region of interest" description="Disordered" evidence="1">
    <location>
        <begin position="32"/>
        <end position="106"/>
    </location>
</feature>
<gene>
    <name evidence="3" type="ORF">AXG93_4079s1300</name>
</gene>
<comment type="caution">
    <text evidence="3">The sequence shown here is derived from an EMBL/GenBank/DDBJ whole genome shotgun (WGS) entry which is preliminary data.</text>
</comment>
<evidence type="ECO:0000313" key="3">
    <source>
        <dbReference type="EMBL" id="OAE24039.1"/>
    </source>
</evidence>